<evidence type="ECO:0000256" key="3">
    <source>
        <dbReference type="ARBA" id="ARBA00022475"/>
    </source>
</evidence>
<evidence type="ECO:0000313" key="8">
    <source>
        <dbReference type="Proteomes" id="UP000007100"/>
    </source>
</evidence>
<dbReference type="HOGENOM" id="CLU_1218990_0_0_5"/>
<dbReference type="GO" id="GO:0012505">
    <property type="term" value="C:endomembrane system"/>
    <property type="evidence" value="ECO:0007669"/>
    <property type="project" value="UniProtKB-SubCell"/>
</dbReference>
<evidence type="ECO:0008006" key="9">
    <source>
        <dbReference type="Google" id="ProtNLM"/>
    </source>
</evidence>
<geneLocation type="plasmid" evidence="7 8">
    <name>pACMV1</name>
</geneLocation>
<feature type="transmembrane region" description="Helical" evidence="6">
    <location>
        <begin position="50"/>
        <end position="72"/>
    </location>
</feature>
<evidence type="ECO:0000256" key="2">
    <source>
        <dbReference type="ARBA" id="ARBA00022448"/>
    </source>
</evidence>
<gene>
    <name evidence="7" type="ordered locus">ACMV_P1_01810</name>
</gene>
<sequence length="201" mass="21186">MSSIPIRIGVLRLIDCSPPIVAREYGFFADAGLEADIAVEPSWANIADKLAYGILDAAVILGPLAIAMGLGLRGRRTALALVAMLSREGNAVVLRHGAERWLEEARFAAVHAYSNHDLLLRRYLAEAGIDLARTKIGGRPPAEMVASLAAGEIDGFCAGAPWGALAVRTGFGTVVADSATLAPGHPETYGPPRLQVVFSMN</sequence>
<dbReference type="Gene3D" id="3.40.190.10">
    <property type="entry name" value="Periplasmic binding protein-like II"/>
    <property type="match status" value="2"/>
</dbReference>
<dbReference type="EMBL" id="AP012036">
    <property type="protein sequence ID" value="BAJ82977.1"/>
    <property type="molecule type" value="Genomic_DNA"/>
</dbReference>
<keyword evidence="4" id="KW-0997">Cell inner membrane</keyword>
<evidence type="ECO:0000256" key="4">
    <source>
        <dbReference type="ARBA" id="ARBA00022519"/>
    </source>
</evidence>
<reference evidence="7 8" key="1">
    <citation type="submission" date="2010-12" db="EMBL/GenBank/DDBJ databases">
        <title>Whole genome sequence of Acidiphilium multivorum AIU301.</title>
        <authorList>
            <person name="Narita-Yamada S."/>
            <person name="Nakamura S."/>
            <person name="Ito N."/>
            <person name="Takarada H."/>
            <person name="Katano Y."/>
            <person name="Nakazawa H."/>
            <person name="Hosoyama A."/>
            <person name="Yamada R."/>
            <person name="Fujita N."/>
        </authorList>
    </citation>
    <scope>NUCLEOTIDE SEQUENCE [LARGE SCALE GENOMIC DNA]</scope>
    <source>
        <strain evidence="8">DSM 11245 / JCM 8867 / AIU301</strain>
        <plasmid evidence="7 8">pACMV1</plasmid>
    </source>
</reference>
<evidence type="ECO:0000256" key="5">
    <source>
        <dbReference type="ARBA" id="ARBA00023136"/>
    </source>
</evidence>
<keyword evidence="2" id="KW-0813">Transport</keyword>
<dbReference type="KEGG" id="amv:ACMV_P1_01810"/>
<keyword evidence="7" id="KW-0614">Plasmid</keyword>
<dbReference type="CDD" id="cd13553">
    <property type="entry name" value="PBP2_NrtA_CpmA_like"/>
    <property type="match status" value="1"/>
</dbReference>
<comment type="subcellular location">
    <subcellularLocation>
        <location evidence="1">Endomembrane system</location>
    </subcellularLocation>
</comment>
<dbReference type="AlphaFoldDB" id="F0J7B0"/>
<keyword evidence="6" id="KW-0812">Transmembrane</keyword>
<dbReference type="Proteomes" id="UP000007100">
    <property type="component" value="Plasmid pACMV1"/>
</dbReference>
<name>F0J7B0_ACIMA</name>
<evidence type="ECO:0000256" key="6">
    <source>
        <dbReference type="SAM" id="Phobius"/>
    </source>
</evidence>
<dbReference type="PANTHER" id="PTHR30024:SF43">
    <property type="entry name" value="BLL4572 PROTEIN"/>
    <property type="match status" value="1"/>
</dbReference>
<keyword evidence="6" id="KW-1133">Transmembrane helix</keyword>
<dbReference type="InterPro" id="IPR044527">
    <property type="entry name" value="NrtA/CpmA_ABC-bd_dom"/>
</dbReference>
<dbReference type="PANTHER" id="PTHR30024">
    <property type="entry name" value="ALIPHATIC SULFONATES-BINDING PROTEIN-RELATED"/>
    <property type="match status" value="1"/>
</dbReference>
<keyword evidence="3" id="KW-1003">Cell membrane</keyword>
<dbReference type="Pfam" id="PF13379">
    <property type="entry name" value="NMT1_2"/>
    <property type="match status" value="1"/>
</dbReference>
<accession>F0J7B0</accession>
<protein>
    <recommendedName>
        <fullName evidence="9">ABC transporter substrate-binding protein</fullName>
    </recommendedName>
</protein>
<dbReference type="RefSeq" id="WP_013634993.1">
    <property type="nucleotide sequence ID" value="NC_015178.1"/>
</dbReference>
<evidence type="ECO:0000313" key="7">
    <source>
        <dbReference type="EMBL" id="BAJ82977.1"/>
    </source>
</evidence>
<keyword evidence="8" id="KW-1185">Reference proteome</keyword>
<proteinExistence type="predicted"/>
<organism evidence="7 8">
    <name type="scientific">Acidiphilium multivorum (strain DSM 11245 / JCM 8867 / NBRC 100883 / AIU 301)</name>
    <dbReference type="NCBI Taxonomy" id="926570"/>
    <lineage>
        <taxon>Bacteria</taxon>
        <taxon>Pseudomonadati</taxon>
        <taxon>Pseudomonadota</taxon>
        <taxon>Alphaproteobacteria</taxon>
        <taxon>Acetobacterales</taxon>
        <taxon>Acidocellaceae</taxon>
        <taxon>Acidiphilium</taxon>
    </lineage>
</organism>
<dbReference type="SUPFAM" id="SSF53850">
    <property type="entry name" value="Periplasmic binding protein-like II"/>
    <property type="match status" value="1"/>
</dbReference>
<evidence type="ECO:0000256" key="1">
    <source>
        <dbReference type="ARBA" id="ARBA00004308"/>
    </source>
</evidence>
<keyword evidence="5 6" id="KW-0472">Membrane</keyword>